<dbReference type="EMBL" id="JALLAZ020000491">
    <property type="protein sequence ID" value="KAL3793989.1"/>
    <property type="molecule type" value="Genomic_DNA"/>
</dbReference>
<dbReference type="GO" id="GO:0016020">
    <property type="term" value="C:membrane"/>
    <property type="evidence" value="ECO:0007669"/>
    <property type="project" value="UniProtKB-SubCell"/>
</dbReference>
<dbReference type="PANTHER" id="PTHR31187:SF1">
    <property type="entry name" value="ADP,ATP CARRIER PROTEIN 1"/>
    <property type="match status" value="1"/>
</dbReference>
<dbReference type="Pfam" id="PF03219">
    <property type="entry name" value="TLC"/>
    <property type="match status" value="1"/>
</dbReference>
<feature type="compositionally biased region" description="Acidic residues" evidence="10">
    <location>
        <begin position="35"/>
        <end position="48"/>
    </location>
</feature>
<evidence type="ECO:0000256" key="5">
    <source>
        <dbReference type="ARBA" id="ARBA00022741"/>
    </source>
</evidence>
<evidence type="ECO:0000256" key="10">
    <source>
        <dbReference type="SAM" id="MobiDB-lite"/>
    </source>
</evidence>
<organism evidence="11 12">
    <name type="scientific">Stephanodiscus triporus</name>
    <dbReference type="NCBI Taxonomy" id="2934178"/>
    <lineage>
        <taxon>Eukaryota</taxon>
        <taxon>Sar</taxon>
        <taxon>Stramenopiles</taxon>
        <taxon>Ochrophyta</taxon>
        <taxon>Bacillariophyta</taxon>
        <taxon>Coscinodiscophyceae</taxon>
        <taxon>Thalassiosirophycidae</taxon>
        <taxon>Stephanodiscales</taxon>
        <taxon>Stephanodiscaceae</taxon>
        <taxon>Stephanodiscus</taxon>
    </lineage>
</organism>
<comment type="similarity">
    <text evidence="2 9">Belongs to the ADP/ATP translocase tlc family.</text>
</comment>
<evidence type="ECO:0000256" key="7">
    <source>
        <dbReference type="ARBA" id="ARBA00022989"/>
    </source>
</evidence>
<feature type="region of interest" description="Disordered" evidence="10">
    <location>
        <begin position="27"/>
        <end position="52"/>
    </location>
</feature>
<evidence type="ECO:0000256" key="1">
    <source>
        <dbReference type="ARBA" id="ARBA00004141"/>
    </source>
</evidence>
<evidence type="ECO:0000256" key="6">
    <source>
        <dbReference type="ARBA" id="ARBA00022840"/>
    </source>
</evidence>
<dbReference type="Proteomes" id="UP001530315">
    <property type="component" value="Unassembled WGS sequence"/>
</dbReference>
<feature type="transmembrane region" description="Helical" evidence="9">
    <location>
        <begin position="436"/>
        <end position="455"/>
    </location>
</feature>
<keyword evidence="12" id="KW-1185">Reference proteome</keyword>
<evidence type="ECO:0000313" key="12">
    <source>
        <dbReference type="Proteomes" id="UP001530315"/>
    </source>
</evidence>
<comment type="caution">
    <text evidence="11">The sequence shown here is derived from an EMBL/GenBank/DDBJ whole genome shotgun (WGS) entry which is preliminary data.</text>
</comment>
<keyword evidence="8 9" id="KW-0472">Membrane</keyword>
<dbReference type="PANTHER" id="PTHR31187">
    <property type="match status" value="1"/>
</dbReference>
<feature type="transmembrane region" description="Helical" evidence="9">
    <location>
        <begin position="61"/>
        <end position="81"/>
    </location>
</feature>
<feature type="region of interest" description="Disordered" evidence="10">
    <location>
        <begin position="91"/>
        <end position="110"/>
    </location>
</feature>
<comment type="subcellular location">
    <subcellularLocation>
        <location evidence="1 9">Membrane</location>
        <topology evidence="1 9">Multi-pass membrane protein</topology>
    </subcellularLocation>
</comment>
<dbReference type="GO" id="GO:0005524">
    <property type="term" value="F:ATP binding"/>
    <property type="evidence" value="ECO:0007669"/>
    <property type="project" value="UniProtKB-KW"/>
</dbReference>
<accession>A0ABD3Q0Q2</accession>
<keyword evidence="6 9" id="KW-0067">ATP-binding</keyword>
<evidence type="ECO:0000256" key="4">
    <source>
        <dbReference type="ARBA" id="ARBA00022692"/>
    </source>
</evidence>
<protein>
    <recommendedName>
        <fullName evidence="9">ADP,ATP carrier protein</fullName>
    </recommendedName>
</protein>
<feature type="transmembrane region" description="Helical" evidence="9">
    <location>
        <begin position="224"/>
        <end position="247"/>
    </location>
</feature>
<evidence type="ECO:0000256" key="2">
    <source>
        <dbReference type="ARBA" id="ARBA00007127"/>
    </source>
</evidence>
<evidence type="ECO:0000256" key="9">
    <source>
        <dbReference type="RuleBase" id="RU363121"/>
    </source>
</evidence>
<evidence type="ECO:0000256" key="8">
    <source>
        <dbReference type="ARBA" id="ARBA00023136"/>
    </source>
</evidence>
<dbReference type="InterPro" id="IPR004667">
    <property type="entry name" value="ADP_ATP_car_bac_type"/>
</dbReference>
<name>A0ABD3Q0Q2_9STRA</name>
<evidence type="ECO:0000313" key="11">
    <source>
        <dbReference type="EMBL" id="KAL3793989.1"/>
    </source>
</evidence>
<feature type="transmembrane region" description="Helical" evidence="9">
    <location>
        <begin position="114"/>
        <end position="142"/>
    </location>
</feature>
<keyword evidence="7 9" id="KW-1133">Transmembrane helix</keyword>
<reference evidence="11 12" key="1">
    <citation type="submission" date="2024-10" db="EMBL/GenBank/DDBJ databases">
        <title>Updated reference genomes for cyclostephanoid diatoms.</title>
        <authorList>
            <person name="Roberts W.R."/>
            <person name="Alverson A.J."/>
        </authorList>
    </citation>
    <scope>NUCLEOTIDE SEQUENCE [LARGE SCALE GENOMIC DNA]</scope>
    <source>
        <strain evidence="11 12">AJA276-08</strain>
    </source>
</reference>
<feature type="transmembrane region" description="Helical" evidence="9">
    <location>
        <begin position="462"/>
        <end position="484"/>
    </location>
</feature>
<evidence type="ECO:0000256" key="3">
    <source>
        <dbReference type="ARBA" id="ARBA00022448"/>
    </source>
</evidence>
<keyword evidence="3 9" id="KW-0813">Transport</keyword>
<gene>
    <name evidence="11" type="ORF">ACHAW5_008164</name>
</gene>
<proteinExistence type="inferred from homology"/>
<dbReference type="AlphaFoldDB" id="A0ABD3Q0Q2"/>
<feature type="transmembrane region" description="Helical" evidence="9">
    <location>
        <begin position="365"/>
        <end position="384"/>
    </location>
</feature>
<feature type="transmembrane region" description="Helical" evidence="9">
    <location>
        <begin position="154"/>
        <end position="176"/>
    </location>
</feature>
<sequence length="649" mass="70937">MGTRTSRDFWNRWNRLRDWTSSAGGSGGGYHDFDDNVGDEEHEGDDEVGASASPSSKISIVAFYVVGIIYIKAFVAVALALRQHPSFRLSSSSTENLHAGHADPTDEDLSSSSWYYTALGYVFFALVESYGSVSITLFWSFANSHLTLEAAEKHYGSTVALAQAGAIGGSTLVAVLGRRTNTAIDDIDDRGYGGPVAEAAADAFVGIAAHEGVAMERVVEAGNYVTPFLIFMACGCIGAGIVVMKLYSRLFATPMMQRQRPPPTMTTMTTAAHYDMNYDVQTECGENGDSVARVIETVDDADDHHRSQHSTTAAIQSPKLYCQDDENDVDGSGATAANVNYENNAIFADLLGGAYMIYRHEYLQLVLAVSVLYEIALTCMHYEMNLLGLNRFGVGGTGDSGDIVDNDVGSDLVYERSRDGSSIHHNDEGVTYIQFMGWYGQTVNVLSLFLSFYAFPRLIKNYGLLITIRIFPTVLLLVTIFAFVLFPQNLYFLFVSLSICKALTYSVHDPAEEVLYMPTSDDAKFRAKFWIDVVGQRIAKALGSAINNYAGSVEEIVKYGSLPSIVSALALWLVCYQVGIQFESLIKSGEVVGSEEEDRRCEREQCGLELCGGVPDSDADCEDGTRKFDCNESTVERTETSSGRKSENT</sequence>
<keyword evidence="5 9" id="KW-0547">Nucleotide-binding</keyword>
<keyword evidence="4 9" id="KW-0812">Transmembrane</keyword>